<accession>A0BYK3</accession>
<dbReference type="HOGENOM" id="CLU_971319_0_0_1"/>
<organism evidence="1 2">
    <name type="scientific">Paramecium tetraurelia</name>
    <dbReference type="NCBI Taxonomy" id="5888"/>
    <lineage>
        <taxon>Eukaryota</taxon>
        <taxon>Sar</taxon>
        <taxon>Alveolata</taxon>
        <taxon>Ciliophora</taxon>
        <taxon>Intramacronucleata</taxon>
        <taxon>Oligohymenophorea</taxon>
        <taxon>Peniculida</taxon>
        <taxon>Parameciidae</taxon>
        <taxon>Paramecium</taxon>
    </lineage>
</organism>
<dbReference type="RefSeq" id="XP_001431018.1">
    <property type="nucleotide sequence ID" value="XM_001430981.1"/>
</dbReference>
<dbReference type="AlphaFoldDB" id="A0BYK3"/>
<protein>
    <submittedName>
        <fullName evidence="1">Uncharacterized protein</fullName>
    </submittedName>
</protein>
<gene>
    <name evidence="1" type="ORF">GSPATT00033473001</name>
</gene>
<dbReference type="KEGG" id="ptm:GSPATT00033473001"/>
<sequence>MIDLDFERNGEQLISKLNQMLKQIGEEQQRDGSYNPKLIEKFLKNTKLSENEFEGQFGKSNGVLLRNILLNWAIKSEKQFINDTNCTELSIKDLARELNIDKWFYELFVQLKTKSYFEDYLFYVLEITEALNDIKQIGNNSNLSNQFDFTELQNTIFKYEQSIHKSLFPQLSTRYNDKDNIIQILNSSYQNIIEDIIYQSQVVIKNFYKNFIPLQKIEECKFYRQGLNILDEFIVKSQISIQNPNNLIKSKLGDFLEDEILKELRKNIHKYHKKIARSLFYDGVDIY</sequence>
<dbReference type="OMA" id="LNIDKWF"/>
<dbReference type="InParanoid" id="A0BYK3"/>
<proteinExistence type="predicted"/>
<name>A0BYK3_PARTE</name>
<dbReference type="Proteomes" id="UP000000600">
    <property type="component" value="Unassembled WGS sequence"/>
</dbReference>
<dbReference type="GeneID" id="5016802"/>
<dbReference type="OrthoDB" id="311906at2759"/>
<reference evidence="1 2" key="1">
    <citation type="journal article" date="2006" name="Nature">
        <title>Global trends of whole-genome duplications revealed by the ciliate Paramecium tetraurelia.</title>
        <authorList>
            <consortium name="Genoscope"/>
            <person name="Aury J.-M."/>
            <person name="Jaillon O."/>
            <person name="Duret L."/>
            <person name="Noel B."/>
            <person name="Jubin C."/>
            <person name="Porcel B.M."/>
            <person name="Segurens B."/>
            <person name="Daubin V."/>
            <person name="Anthouard V."/>
            <person name="Aiach N."/>
            <person name="Arnaiz O."/>
            <person name="Billaut A."/>
            <person name="Beisson J."/>
            <person name="Blanc I."/>
            <person name="Bouhouche K."/>
            <person name="Camara F."/>
            <person name="Duharcourt S."/>
            <person name="Guigo R."/>
            <person name="Gogendeau D."/>
            <person name="Katinka M."/>
            <person name="Keller A.-M."/>
            <person name="Kissmehl R."/>
            <person name="Klotz C."/>
            <person name="Koll F."/>
            <person name="Le Moue A."/>
            <person name="Lepere C."/>
            <person name="Malinsky S."/>
            <person name="Nowacki M."/>
            <person name="Nowak J.K."/>
            <person name="Plattner H."/>
            <person name="Poulain J."/>
            <person name="Ruiz F."/>
            <person name="Serrano V."/>
            <person name="Zagulski M."/>
            <person name="Dessen P."/>
            <person name="Betermier M."/>
            <person name="Weissenbach J."/>
            <person name="Scarpelli C."/>
            <person name="Schachter V."/>
            <person name="Sperling L."/>
            <person name="Meyer E."/>
            <person name="Cohen J."/>
            <person name="Wincker P."/>
        </authorList>
    </citation>
    <scope>NUCLEOTIDE SEQUENCE [LARGE SCALE GENOMIC DNA]</scope>
    <source>
        <strain evidence="1 2">Stock d4-2</strain>
    </source>
</reference>
<dbReference type="EMBL" id="CT868027">
    <property type="protein sequence ID" value="CAK63620.1"/>
    <property type="molecule type" value="Genomic_DNA"/>
</dbReference>
<evidence type="ECO:0000313" key="2">
    <source>
        <dbReference type="Proteomes" id="UP000000600"/>
    </source>
</evidence>
<evidence type="ECO:0000313" key="1">
    <source>
        <dbReference type="EMBL" id="CAK63620.1"/>
    </source>
</evidence>
<keyword evidence="2" id="KW-1185">Reference proteome</keyword>